<gene>
    <name evidence="7" type="ORF">PHMEG_00026463</name>
</gene>
<dbReference type="AlphaFoldDB" id="A0A225VB89"/>
<sequence length="512" mass="57994">MTATAFAAIYSIRRKSNKPDNVVHVPFLAGIPLLGNTMELLANTPRLLDWVVERTQEYGGNPFAVKILGKNDMIYTSKPEHFEQVLREQSSNFDRGDVLHDVFADFMGENILLVNGDRWKYHRKVLVNLFSARALRDFMTPIIQKNIRVLQDILSQTSETEHPIDFHKLINKFTLETFAEIGFGRKLGKLTSPDDHPFELAFDEANHISANRLTAPTWLWKLQRWLNVGDQRRLREDMVVINEFLMDTIATMMDRRESNDQPANRDILSIILDTMKSSGQTITPADIRDIVFTGMIAGRDTTADTLSWLVHVLHYHPQVVEKLCEEIRTKLPKFAESETSELVESETYVPSMEEVQGLPYLEATIRELLRLYPAAPHVGYHCIRDTVFPDGTFIPADASIILAFYSAARLESAWGSDAASFVPERFLDKESGEVLQMPPTKFVAFSAGPRVCVGRNLALLELKLVTSCLVNRFRLKEVSGQEVTYRRGVTIGMKNPLLMKVERVAVSPAAKA</sequence>
<dbReference type="CDD" id="cd11064">
    <property type="entry name" value="CYP86A"/>
    <property type="match status" value="1"/>
</dbReference>
<dbReference type="InterPro" id="IPR017972">
    <property type="entry name" value="Cyt_P450_CS"/>
</dbReference>
<dbReference type="STRING" id="4795.A0A225VB89"/>
<dbReference type="PRINTS" id="PR00463">
    <property type="entry name" value="EP450I"/>
</dbReference>
<comment type="cofactor">
    <cofactor evidence="5">
        <name>heme</name>
        <dbReference type="ChEBI" id="CHEBI:30413"/>
    </cofactor>
</comment>
<organism evidence="7 8">
    <name type="scientific">Phytophthora megakarya</name>
    <dbReference type="NCBI Taxonomy" id="4795"/>
    <lineage>
        <taxon>Eukaryota</taxon>
        <taxon>Sar</taxon>
        <taxon>Stramenopiles</taxon>
        <taxon>Oomycota</taxon>
        <taxon>Peronosporomycetes</taxon>
        <taxon>Peronosporales</taxon>
        <taxon>Peronosporaceae</taxon>
        <taxon>Phytophthora</taxon>
    </lineage>
</organism>
<dbReference type="OrthoDB" id="1470350at2759"/>
<reference evidence="8" key="1">
    <citation type="submission" date="2017-03" db="EMBL/GenBank/DDBJ databases">
        <title>Phytopthora megakarya and P. palmivora, two closely related causual agents of cacao black pod achieved similar genome size and gene model numbers by different mechanisms.</title>
        <authorList>
            <person name="Ali S."/>
            <person name="Shao J."/>
            <person name="Larry D.J."/>
            <person name="Kronmiller B."/>
            <person name="Shen D."/>
            <person name="Strem M.D."/>
            <person name="Melnick R.L."/>
            <person name="Guiltinan M.J."/>
            <person name="Tyler B.M."/>
            <person name="Meinhardt L.W."/>
            <person name="Bailey B.A."/>
        </authorList>
    </citation>
    <scope>NUCLEOTIDE SEQUENCE [LARGE SCALE GENOMIC DNA]</scope>
    <source>
        <strain evidence="8">zdho120</strain>
    </source>
</reference>
<evidence type="ECO:0000313" key="7">
    <source>
        <dbReference type="EMBL" id="OWZ02047.1"/>
    </source>
</evidence>
<protein>
    <recommendedName>
        <fullName evidence="9">Cytochrome P450</fullName>
    </recommendedName>
</protein>
<dbReference type="InterPro" id="IPR002401">
    <property type="entry name" value="Cyt_P450_E_grp-I"/>
</dbReference>
<dbReference type="GO" id="GO:0005506">
    <property type="term" value="F:iron ion binding"/>
    <property type="evidence" value="ECO:0007669"/>
    <property type="project" value="InterPro"/>
</dbReference>
<evidence type="ECO:0000256" key="3">
    <source>
        <dbReference type="ARBA" id="ARBA00023002"/>
    </source>
</evidence>
<dbReference type="Gene3D" id="1.10.630.10">
    <property type="entry name" value="Cytochrome P450"/>
    <property type="match status" value="1"/>
</dbReference>
<dbReference type="GO" id="GO:0016705">
    <property type="term" value="F:oxidoreductase activity, acting on paired donors, with incorporation or reduction of molecular oxygen"/>
    <property type="evidence" value="ECO:0007669"/>
    <property type="project" value="InterPro"/>
</dbReference>
<keyword evidence="3 6" id="KW-0560">Oxidoreductase</keyword>
<dbReference type="Proteomes" id="UP000198211">
    <property type="component" value="Unassembled WGS sequence"/>
</dbReference>
<keyword evidence="2 5" id="KW-0479">Metal-binding</keyword>
<comment type="similarity">
    <text evidence="1 6">Belongs to the cytochrome P450 family.</text>
</comment>
<proteinExistence type="inferred from homology"/>
<dbReference type="EMBL" id="NBNE01006432">
    <property type="protein sequence ID" value="OWZ02047.1"/>
    <property type="molecule type" value="Genomic_DNA"/>
</dbReference>
<keyword evidence="6" id="KW-0503">Monooxygenase</keyword>
<evidence type="ECO:0000256" key="6">
    <source>
        <dbReference type="RuleBase" id="RU000461"/>
    </source>
</evidence>
<evidence type="ECO:0000256" key="4">
    <source>
        <dbReference type="ARBA" id="ARBA00023004"/>
    </source>
</evidence>
<evidence type="ECO:0008006" key="9">
    <source>
        <dbReference type="Google" id="ProtNLM"/>
    </source>
</evidence>
<dbReference type="GO" id="GO:0004497">
    <property type="term" value="F:monooxygenase activity"/>
    <property type="evidence" value="ECO:0007669"/>
    <property type="project" value="UniProtKB-KW"/>
</dbReference>
<dbReference type="SUPFAM" id="SSF48264">
    <property type="entry name" value="Cytochrome P450"/>
    <property type="match status" value="1"/>
</dbReference>
<dbReference type="PANTHER" id="PTHR24296">
    <property type="entry name" value="CYTOCHROME P450"/>
    <property type="match status" value="1"/>
</dbReference>
<dbReference type="InterPro" id="IPR001128">
    <property type="entry name" value="Cyt_P450"/>
</dbReference>
<dbReference type="InterPro" id="IPR036396">
    <property type="entry name" value="Cyt_P450_sf"/>
</dbReference>
<evidence type="ECO:0000256" key="1">
    <source>
        <dbReference type="ARBA" id="ARBA00010617"/>
    </source>
</evidence>
<keyword evidence="4 5" id="KW-0408">Iron</keyword>
<keyword evidence="5 6" id="KW-0349">Heme</keyword>
<comment type="caution">
    <text evidence="7">The sequence shown here is derived from an EMBL/GenBank/DDBJ whole genome shotgun (WGS) entry which is preliminary data.</text>
</comment>
<evidence type="ECO:0000256" key="2">
    <source>
        <dbReference type="ARBA" id="ARBA00022723"/>
    </source>
</evidence>
<dbReference type="GO" id="GO:0006629">
    <property type="term" value="P:lipid metabolic process"/>
    <property type="evidence" value="ECO:0007669"/>
    <property type="project" value="UniProtKB-ARBA"/>
</dbReference>
<dbReference type="PRINTS" id="PR00385">
    <property type="entry name" value="P450"/>
</dbReference>
<dbReference type="Pfam" id="PF00067">
    <property type="entry name" value="p450"/>
    <property type="match status" value="1"/>
</dbReference>
<accession>A0A225VB89</accession>
<dbReference type="PROSITE" id="PS00086">
    <property type="entry name" value="CYTOCHROME_P450"/>
    <property type="match status" value="1"/>
</dbReference>
<dbReference type="GO" id="GO:0020037">
    <property type="term" value="F:heme binding"/>
    <property type="evidence" value="ECO:0007669"/>
    <property type="project" value="InterPro"/>
</dbReference>
<evidence type="ECO:0000313" key="8">
    <source>
        <dbReference type="Proteomes" id="UP000198211"/>
    </source>
</evidence>
<keyword evidence="8" id="KW-1185">Reference proteome</keyword>
<name>A0A225VB89_9STRA</name>
<evidence type="ECO:0000256" key="5">
    <source>
        <dbReference type="PIRSR" id="PIRSR602401-1"/>
    </source>
</evidence>
<feature type="binding site" description="axial binding residue" evidence="5">
    <location>
        <position position="452"/>
    </location>
    <ligand>
        <name>heme</name>
        <dbReference type="ChEBI" id="CHEBI:30413"/>
    </ligand>
    <ligandPart>
        <name>Fe</name>
        <dbReference type="ChEBI" id="CHEBI:18248"/>
    </ligandPart>
</feature>